<accession>A0A4Q7ZNA8</accession>
<dbReference type="RefSeq" id="WP_130510489.1">
    <property type="nucleotide sequence ID" value="NZ_SHKY01000001.1"/>
</dbReference>
<dbReference type="InterPro" id="IPR037175">
    <property type="entry name" value="KFase_sf"/>
</dbReference>
<sequence length="324" mass="34247">MLQHRAEFDATVTFRNGGALQTQGFRVDVPHADVTHADISALFVASLGLLMVDRVELQRVRVFAEQHKGTRGGPSDTTALPRPGARERLVELSHVITDGMITYPGLPGPEIRPYLTHEQSRDRYAPGTEFLIGSITMVGNTGTYLDSPIHRYADGTDLAGLPLERLADLPAVVVRTLDSGQRGIDAAALAGYDVAGRAVLLHTGGDAHWGTPGYAVDAPYLTRDGAAWLVEHGAALVGIDAVNIDDIAGEGPGERPAHTLLLAAGIPIVEHLTGLAELPPTGARFTAAPPRVAGFGTFPVRAYAAVPAVEPHDHTRSAGWLPTG</sequence>
<dbReference type="PANTHER" id="PTHR31118:SF32">
    <property type="entry name" value="KYNURENINE FORMAMIDASE"/>
    <property type="match status" value="1"/>
</dbReference>
<dbReference type="PANTHER" id="PTHR31118">
    <property type="entry name" value="CYCLASE-LIKE PROTEIN 2"/>
    <property type="match status" value="1"/>
</dbReference>
<dbReference type="GO" id="GO:0019441">
    <property type="term" value="P:L-tryptophan catabolic process to kynurenine"/>
    <property type="evidence" value="ECO:0007669"/>
    <property type="project" value="InterPro"/>
</dbReference>
<dbReference type="GO" id="GO:0004061">
    <property type="term" value="F:arylformamidase activity"/>
    <property type="evidence" value="ECO:0007669"/>
    <property type="project" value="InterPro"/>
</dbReference>
<comment type="caution">
    <text evidence="1">The sequence shown here is derived from an EMBL/GenBank/DDBJ whole genome shotgun (WGS) entry which is preliminary data.</text>
</comment>
<dbReference type="SUPFAM" id="SSF102198">
    <property type="entry name" value="Putative cyclase"/>
    <property type="match status" value="1"/>
</dbReference>
<evidence type="ECO:0000313" key="1">
    <source>
        <dbReference type="EMBL" id="RZU51769.1"/>
    </source>
</evidence>
<name>A0A4Q7ZNA8_9ACTN</name>
<dbReference type="OrthoDB" id="7067800at2"/>
<organism evidence="1 2">
    <name type="scientific">Krasilnikovia cinnamomea</name>
    <dbReference type="NCBI Taxonomy" id="349313"/>
    <lineage>
        <taxon>Bacteria</taxon>
        <taxon>Bacillati</taxon>
        <taxon>Actinomycetota</taxon>
        <taxon>Actinomycetes</taxon>
        <taxon>Micromonosporales</taxon>
        <taxon>Micromonosporaceae</taxon>
        <taxon>Krasilnikovia</taxon>
    </lineage>
</organism>
<reference evidence="1 2" key="1">
    <citation type="submission" date="2019-02" db="EMBL/GenBank/DDBJ databases">
        <title>Sequencing the genomes of 1000 actinobacteria strains.</title>
        <authorList>
            <person name="Klenk H.-P."/>
        </authorList>
    </citation>
    <scope>NUCLEOTIDE SEQUENCE [LARGE SCALE GENOMIC DNA]</scope>
    <source>
        <strain evidence="1 2">DSM 45162</strain>
    </source>
</reference>
<proteinExistence type="predicted"/>
<gene>
    <name evidence="1" type="ORF">EV385_3603</name>
</gene>
<dbReference type="Pfam" id="PF04199">
    <property type="entry name" value="Cyclase"/>
    <property type="match status" value="1"/>
</dbReference>
<dbReference type="AlphaFoldDB" id="A0A4Q7ZNA8"/>
<dbReference type="InterPro" id="IPR007325">
    <property type="entry name" value="KFase/CYL"/>
</dbReference>
<dbReference type="EMBL" id="SHKY01000001">
    <property type="protein sequence ID" value="RZU51769.1"/>
    <property type="molecule type" value="Genomic_DNA"/>
</dbReference>
<dbReference type="Proteomes" id="UP000292564">
    <property type="component" value="Unassembled WGS sequence"/>
</dbReference>
<protein>
    <submittedName>
        <fullName evidence="1">Kynurenine formamidase</fullName>
    </submittedName>
</protein>
<evidence type="ECO:0000313" key="2">
    <source>
        <dbReference type="Proteomes" id="UP000292564"/>
    </source>
</evidence>
<dbReference type="Gene3D" id="3.50.30.50">
    <property type="entry name" value="Putative cyclase"/>
    <property type="match status" value="1"/>
</dbReference>
<keyword evidence="2" id="KW-1185">Reference proteome</keyword>